<dbReference type="PIRSF" id="PIRSF006704">
    <property type="entry name" value="TF_IIS"/>
    <property type="match status" value="1"/>
</dbReference>
<dbReference type="Gene3D" id="1.10.472.30">
    <property type="entry name" value="Transcription elongation factor S-II, central domain"/>
    <property type="match status" value="1"/>
</dbReference>
<reference evidence="7" key="1">
    <citation type="journal article" date="2023" name="Plant Biotechnol. J.">
        <title>Chromosome-level wild Hevea brasiliensis genome provides new tools for genomic-assisted breeding and valuable loci to elevate rubber yield.</title>
        <authorList>
            <person name="Cheng H."/>
            <person name="Song X."/>
            <person name="Hu Y."/>
            <person name="Wu T."/>
            <person name="Yang Q."/>
            <person name="An Z."/>
            <person name="Feng S."/>
            <person name="Deng Z."/>
            <person name="Wu W."/>
            <person name="Zeng X."/>
            <person name="Tu M."/>
            <person name="Wang X."/>
            <person name="Huang H."/>
        </authorList>
    </citation>
    <scope>NUCLEOTIDE SEQUENCE</scope>
    <source>
        <strain evidence="7">MT/VB/25A 57/8</strain>
    </source>
</reference>
<dbReference type="InterPro" id="IPR035100">
    <property type="entry name" value="TF_IIS-typ"/>
</dbReference>
<accession>A0ABQ9LAD4</accession>
<organism evidence="7 8">
    <name type="scientific">Hevea brasiliensis</name>
    <name type="common">Para rubber tree</name>
    <name type="synonym">Siphonia brasiliensis</name>
    <dbReference type="NCBI Taxonomy" id="3981"/>
    <lineage>
        <taxon>Eukaryota</taxon>
        <taxon>Viridiplantae</taxon>
        <taxon>Streptophyta</taxon>
        <taxon>Embryophyta</taxon>
        <taxon>Tracheophyta</taxon>
        <taxon>Spermatophyta</taxon>
        <taxon>Magnoliopsida</taxon>
        <taxon>eudicotyledons</taxon>
        <taxon>Gunneridae</taxon>
        <taxon>Pentapetalae</taxon>
        <taxon>rosids</taxon>
        <taxon>fabids</taxon>
        <taxon>Malpighiales</taxon>
        <taxon>Euphorbiaceae</taxon>
        <taxon>Crotonoideae</taxon>
        <taxon>Micrandreae</taxon>
        <taxon>Hevea</taxon>
    </lineage>
</organism>
<evidence type="ECO:0000256" key="4">
    <source>
        <dbReference type="PROSITE-ProRule" id="PRU00472"/>
    </source>
</evidence>
<dbReference type="SMART" id="SM00440">
    <property type="entry name" value="ZnF_C2C2"/>
    <property type="match status" value="1"/>
</dbReference>
<protein>
    <recommendedName>
        <fullName evidence="9">TFIIS central domain-containing protein</fullName>
    </recommendedName>
</protein>
<evidence type="ECO:0000256" key="2">
    <source>
        <dbReference type="ARBA" id="ARBA00022771"/>
    </source>
</evidence>
<evidence type="ECO:0000313" key="7">
    <source>
        <dbReference type="EMBL" id="KAJ9160484.1"/>
    </source>
</evidence>
<dbReference type="Pfam" id="PF01096">
    <property type="entry name" value="Zn_ribbon_TFIIS"/>
    <property type="match status" value="1"/>
</dbReference>
<proteinExistence type="predicted"/>
<dbReference type="InterPro" id="IPR003618">
    <property type="entry name" value="TFIIS_cen_dom"/>
</dbReference>
<dbReference type="PROSITE" id="PS51133">
    <property type="entry name" value="ZF_TFIIS_2"/>
    <property type="match status" value="1"/>
</dbReference>
<dbReference type="PANTHER" id="PTHR11477">
    <property type="entry name" value="TRANSCRIPTION FACTOR S-II ZINC FINGER DOMAIN-CONTAINING PROTEIN"/>
    <property type="match status" value="1"/>
</dbReference>
<dbReference type="InterPro" id="IPR001222">
    <property type="entry name" value="Znf_TFIIS"/>
</dbReference>
<dbReference type="SMART" id="SM00510">
    <property type="entry name" value="TFS2M"/>
    <property type="match status" value="1"/>
</dbReference>
<evidence type="ECO:0000259" key="6">
    <source>
        <dbReference type="PROSITE" id="PS51321"/>
    </source>
</evidence>
<dbReference type="Pfam" id="PF07500">
    <property type="entry name" value="TFIIS_M"/>
    <property type="match status" value="1"/>
</dbReference>
<dbReference type="EMBL" id="JARPOI010000014">
    <property type="protein sequence ID" value="KAJ9160484.1"/>
    <property type="molecule type" value="Genomic_DNA"/>
</dbReference>
<name>A0ABQ9LAD4_HEVBR</name>
<dbReference type="PROSITE" id="PS51321">
    <property type="entry name" value="TFIIS_CENTRAL"/>
    <property type="match status" value="1"/>
</dbReference>
<keyword evidence="1" id="KW-0479">Metal-binding</keyword>
<dbReference type="Gene3D" id="2.20.25.10">
    <property type="match status" value="1"/>
</dbReference>
<evidence type="ECO:0000256" key="1">
    <source>
        <dbReference type="ARBA" id="ARBA00022723"/>
    </source>
</evidence>
<evidence type="ECO:0000256" key="3">
    <source>
        <dbReference type="ARBA" id="ARBA00022833"/>
    </source>
</evidence>
<dbReference type="SUPFAM" id="SSF46942">
    <property type="entry name" value="Elongation factor TFIIS domain 2"/>
    <property type="match status" value="1"/>
</dbReference>
<feature type="domain" description="TFIIS central" evidence="6">
    <location>
        <begin position="7"/>
        <end position="126"/>
    </location>
</feature>
<keyword evidence="8" id="KW-1185">Reference proteome</keyword>
<keyword evidence="2 4" id="KW-0863">Zinc-finger</keyword>
<evidence type="ECO:0000259" key="5">
    <source>
        <dbReference type="PROSITE" id="PS51133"/>
    </source>
</evidence>
<sequence>MLCETGFGNNFYEALCKVSSEAKKDSWDDVNACDPIQVAVSVESVLFKHWGRSNGSHKIKYRSLMFNIKDAKNPDFRRKVLLGQVKPEGIAHLSSEEMASDEMQQKNQHIKQKALFHCELGGAQKATTDQFKCGRCGQRKTTYHQMQTRSTVEPMTTHVTCVNCNNLWKFC</sequence>
<comment type="caution">
    <text evidence="7">The sequence shown here is derived from an EMBL/GenBank/DDBJ whole genome shotgun (WGS) entry which is preliminary data.</text>
</comment>
<dbReference type="Proteomes" id="UP001174677">
    <property type="component" value="Chromosome 14"/>
</dbReference>
<dbReference type="PANTHER" id="PTHR11477:SF49">
    <property type="entry name" value="TRANSCRIPTION ELONGATION FACTOR"/>
    <property type="match status" value="1"/>
</dbReference>
<dbReference type="CDD" id="cd13749">
    <property type="entry name" value="Zn-ribbon_TFIIS"/>
    <property type="match status" value="1"/>
</dbReference>
<feature type="domain" description="TFIIS-type" evidence="5">
    <location>
        <begin position="129"/>
        <end position="169"/>
    </location>
</feature>
<gene>
    <name evidence="7" type="ORF">P3X46_025882</name>
</gene>
<evidence type="ECO:0008006" key="9">
    <source>
        <dbReference type="Google" id="ProtNLM"/>
    </source>
</evidence>
<dbReference type="InterPro" id="IPR036575">
    <property type="entry name" value="TFIIS_cen_dom_sf"/>
</dbReference>
<evidence type="ECO:0000313" key="8">
    <source>
        <dbReference type="Proteomes" id="UP001174677"/>
    </source>
</evidence>
<keyword evidence="3" id="KW-0862">Zinc</keyword>
<dbReference type="SUPFAM" id="SSF57783">
    <property type="entry name" value="Zinc beta-ribbon"/>
    <property type="match status" value="1"/>
</dbReference>